<gene>
    <name evidence="16" type="ORF">FHX37_1544</name>
</gene>
<comment type="caution">
    <text evidence="16">The sequence shown here is derived from an EMBL/GenBank/DDBJ whole genome shotgun (WGS) entry which is preliminary data.</text>
</comment>
<evidence type="ECO:0000256" key="12">
    <source>
        <dbReference type="ARBA" id="ARBA00022842"/>
    </source>
</evidence>
<keyword evidence="9" id="KW-0547">Nucleotide-binding</keyword>
<dbReference type="PANTHER" id="PTHR43030">
    <property type="entry name" value="PHOSPHOENOLPYRUVATE SYNTHASE"/>
    <property type="match status" value="1"/>
</dbReference>
<dbReference type="EC" id="2.7.9.2" evidence="5"/>
<evidence type="ECO:0000256" key="10">
    <source>
        <dbReference type="ARBA" id="ARBA00022777"/>
    </source>
</evidence>
<dbReference type="Proteomes" id="UP000317422">
    <property type="component" value="Unassembled WGS sequence"/>
</dbReference>
<evidence type="ECO:0000313" key="16">
    <source>
        <dbReference type="EMBL" id="TQN31631.1"/>
    </source>
</evidence>
<keyword evidence="10 16" id="KW-0418">Kinase</keyword>
<protein>
    <recommendedName>
        <fullName evidence="6">Phosphoenolpyruvate synthase</fullName>
        <ecNumber evidence="5">2.7.9.2</ecNumber>
    </recommendedName>
    <alternativeName>
        <fullName evidence="13">Pyruvate, water dikinase</fullName>
    </alternativeName>
</protein>
<accession>A0A543NIG6</accession>
<dbReference type="GO" id="GO:0005524">
    <property type="term" value="F:ATP binding"/>
    <property type="evidence" value="ECO:0007669"/>
    <property type="project" value="UniProtKB-KW"/>
</dbReference>
<evidence type="ECO:0000256" key="2">
    <source>
        <dbReference type="ARBA" id="ARBA00002988"/>
    </source>
</evidence>
<evidence type="ECO:0000256" key="9">
    <source>
        <dbReference type="ARBA" id="ARBA00022741"/>
    </source>
</evidence>
<reference evidence="16 17" key="1">
    <citation type="submission" date="2019-06" db="EMBL/GenBank/DDBJ databases">
        <title>Sequencing the genomes of 1000 actinobacteria strains.</title>
        <authorList>
            <person name="Klenk H.-P."/>
        </authorList>
    </citation>
    <scope>NUCLEOTIDE SEQUENCE [LARGE SCALE GENOMIC DNA]</scope>
    <source>
        <strain evidence="16 17">DSM 45015</strain>
    </source>
</reference>
<evidence type="ECO:0000256" key="3">
    <source>
        <dbReference type="ARBA" id="ARBA00004742"/>
    </source>
</evidence>
<keyword evidence="11" id="KW-0067">ATP-binding</keyword>
<comment type="cofactor">
    <cofactor evidence="1">
        <name>Mg(2+)</name>
        <dbReference type="ChEBI" id="CHEBI:18420"/>
    </cofactor>
</comment>
<sequence>MREGADGVLCPLTAAGTPDPVRVGGKAAALIEMSRAGLPVPPGVVLTTAFFRPWLDRLRAGSEWRAFVATVGARDPAGEQLRECAGNLQIACERLAFTEAQQRQLSEVAEDLPGEGSTSGHGLLAVRSSAPQEDLWEASFAGIYESFLGVTPGGLAEAVREVFVSGMAFAAVSYKRQHNLDPARVEIAVVVQQQVNSASAGAAFSLNPRNNDYDQAVVHANWGLGETVVSGGATPDRFTVDKVGWRVVDRRTGAKETVLWALPGGGSVAGGDGRDPERQQCVLTDRQAVEVARMAHRVEELTTVPVDVEWTFDAEGVLYLLQARPVTTYFPLPEELRTAPDAPRRLYADSTLFEEGLQDPLSVLGARCSVHGGWRAPSSRRSCR</sequence>
<evidence type="ECO:0000256" key="13">
    <source>
        <dbReference type="ARBA" id="ARBA00033470"/>
    </source>
</evidence>
<dbReference type="SUPFAM" id="SSF56059">
    <property type="entry name" value="Glutathione synthetase ATP-binding domain-like"/>
    <property type="match status" value="1"/>
</dbReference>
<dbReference type="AlphaFoldDB" id="A0A543NIG6"/>
<evidence type="ECO:0000256" key="7">
    <source>
        <dbReference type="ARBA" id="ARBA00022679"/>
    </source>
</evidence>
<organism evidence="16 17">
    <name type="scientific">Haloactinospora alba</name>
    <dbReference type="NCBI Taxonomy" id="405555"/>
    <lineage>
        <taxon>Bacteria</taxon>
        <taxon>Bacillati</taxon>
        <taxon>Actinomycetota</taxon>
        <taxon>Actinomycetes</taxon>
        <taxon>Streptosporangiales</taxon>
        <taxon>Nocardiopsidaceae</taxon>
        <taxon>Haloactinospora</taxon>
    </lineage>
</organism>
<evidence type="ECO:0000256" key="4">
    <source>
        <dbReference type="ARBA" id="ARBA00007837"/>
    </source>
</evidence>
<dbReference type="InterPro" id="IPR013815">
    <property type="entry name" value="ATP_grasp_subdomain_1"/>
</dbReference>
<evidence type="ECO:0000256" key="8">
    <source>
        <dbReference type="ARBA" id="ARBA00022723"/>
    </source>
</evidence>
<evidence type="ECO:0000256" key="1">
    <source>
        <dbReference type="ARBA" id="ARBA00001946"/>
    </source>
</evidence>
<dbReference type="EMBL" id="VFQC01000001">
    <property type="protein sequence ID" value="TQN31631.1"/>
    <property type="molecule type" value="Genomic_DNA"/>
</dbReference>
<dbReference type="GO" id="GO:0046872">
    <property type="term" value="F:metal ion binding"/>
    <property type="evidence" value="ECO:0007669"/>
    <property type="project" value="UniProtKB-KW"/>
</dbReference>
<feature type="domain" description="Pyruvate phosphate dikinase AMP/ATP-binding" evidence="15">
    <location>
        <begin position="22"/>
        <end position="328"/>
    </location>
</feature>
<comment type="pathway">
    <text evidence="3">Carbohydrate biosynthesis; gluconeogenesis.</text>
</comment>
<keyword evidence="8" id="KW-0479">Metal-binding</keyword>
<dbReference type="PANTHER" id="PTHR43030:SF1">
    <property type="entry name" value="PHOSPHOENOLPYRUVATE SYNTHASE"/>
    <property type="match status" value="1"/>
</dbReference>
<evidence type="ECO:0000256" key="14">
    <source>
        <dbReference type="ARBA" id="ARBA00047700"/>
    </source>
</evidence>
<keyword evidence="12" id="KW-0460">Magnesium</keyword>
<keyword evidence="16" id="KW-0670">Pyruvate</keyword>
<proteinExistence type="inferred from homology"/>
<keyword evidence="17" id="KW-1185">Reference proteome</keyword>
<dbReference type="Pfam" id="PF01326">
    <property type="entry name" value="PPDK_N"/>
    <property type="match status" value="1"/>
</dbReference>
<evidence type="ECO:0000313" key="17">
    <source>
        <dbReference type="Proteomes" id="UP000317422"/>
    </source>
</evidence>
<evidence type="ECO:0000259" key="15">
    <source>
        <dbReference type="Pfam" id="PF01326"/>
    </source>
</evidence>
<dbReference type="Gene3D" id="3.30.1490.20">
    <property type="entry name" value="ATP-grasp fold, A domain"/>
    <property type="match status" value="1"/>
</dbReference>
<dbReference type="InterPro" id="IPR006319">
    <property type="entry name" value="PEP_synth"/>
</dbReference>
<comment type="catalytic activity">
    <reaction evidence="14">
        <text>pyruvate + ATP + H2O = phosphoenolpyruvate + AMP + phosphate + 2 H(+)</text>
        <dbReference type="Rhea" id="RHEA:11364"/>
        <dbReference type="ChEBI" id="CHEBI:15361"/>
        <dbReference type="ChEBI" id="CHEBI:15377"/>
        <dbReference type="ChEBI" id="CHEBI:15378"/>
        <dbReference type="ChEBI" id="CHEBI:30616"/>
        <dbReference type="ChEBI" id="CHEBI:43474"/>
        <dbReference type="ChEBI" id="CHEBI:58702"/>
        <dbReference type="ChEBI" id="CHEBI:456215"/>
        <dbReference type="EC" id="2.7.9.2"/>
    </reaction>
</comment>
<dbReference type="Gene3D" id="3.30.470.20">
    <property type="entry name" value="ATP-grasp fold, B domain"/>
    <property type="match status" value="1"/>
</dbReference>
<evidence type="ECO:0000256" key="5">
    <source>
        <dbReference type="ARBA" id="ARBA00011996"/>
    </source>
</evidence>
<evidence type="ECO:0000256" key="6">
    <source>
        <dbReference type="ARBA" id="ARBA00021623"/>
    </source>
</evidence>
<comment type="similarity">
    <text evidence="4">Belongs to the PEP-utilizing enzyme family.</text>
</comment>
<dbReference type="RefSeq" id="WP_170181522.1">
    <property type="nucleotide sequence ID" value="NZ_VFQC01000001.1"/>
</dbReference>
<name>A0A543NIG6_9ACTN</name>
<evidence type="ECO:0000256" key="11">
    <source>
        <dbReference type="ARBA" id="ARBA00022840"/>
    </source>
</evidence>
<comment type="function">
    <text evidence="2">Catalyzes the phosphorylation of pyruvate to phosphoenolpyruvate.</text>
</comment>
<dbReference type="InterPro" id="IPR002192">
    <property type="entry name" value="PPDK_AMP/ATP-bd"/>
</dbReference>
<dbReference type="GO" id="GO:0008986">
    <property type="term" value="F:pyruvate, water dikinase activity"/>
    <property type="evidence" value="ECO:0007669"/>
    <property type="project" value="UniProtKB-EC"/>
</dbReference>
<keyword evidence="7" id="KW-0808">Transferase</keyword>